<evidence type="ECO:0000259" key="1">
    <source>
        <dbReference type="Pfam" id="PF25591"/>
    </source>
</evidence>
<name>A0ABS5UYW2_9BIFI</name>
<feature type="domain" description="Leucine rich repeat variant" evidence="1">
    <location>
        <begin position="11"/>
        <end position="67"/>
    </location>
</feature>
<dbReference type="Pfam" id="PF25591">
    <property type="entry name" value="LRV_2"/>
    <property type="match status" value="1"/>
</dbReference>
<dbReference type="InterPro" id="IPR057893">
    <property type="entry name" value="LRV_2"/>
</dbReference>
<dbReference type="Proteomes" id="UP000711736">
    <property type="component" value="Unassembled WGS sequence"/>
</dbReference>
<evidence type="ECO:0000313" key="2">
    <source>
        <dbReference type="EMBL" id="MBT1175802.1"/>
    </source>
</evidence>
<keyword evidence="3" id="KW-1185">Reference proteome</keyword>
<protein>
    <recommendedName>
        <fullName evidence="1">Leucine rich repeat variant domain-containing protein</fullName>
    </recommendedName>
</protein>
<dbReference type="EMBL" id="JAFEJU010000009">
    <property type="protein sequence ID" value="MBT1175802.1"/>
    <property type="molecule type" value="Genomic_DNA"/>
</dbReference>
<accession>A0ABS5UYW2</accession>
<comment type="caution">
    <text evidence="2">The sequence shown here is derived from an EMBL/GenBank/DDBJ whole genome shotgun (WGS) entry which is preliminary data.</text>
</comment>
<reference evidence="2 3" key="1">
    <citation type="journal article" date="2021" name="Environ. Microbiol.">
        <title>Genetic insights into the dark matter of the mammalian gut microbiota through targeted genome reconstruction.</title>
        <authorList>
            <person name="Lugli G.A."/>
            <person name="Alessandri G."/>
            <person name="Milani C."/>
            <person name="Viappiani A."/>
            <person name="Fontana F."/>
            <person name="Tarracchini C."/>
            <person name="Mancabelli L."/>
            <person name="Argentini C."/>
            <person name="Ruiz L."/>
            <person name="Margolles A."/>
            <person name="van Sinderen D."/>
            <person name="Turroni F."/>
            <person name="Ventura M."/>
        </authorList>
    </citation>
    <scope>NUCLEOTIDE SEQUENCE [LARGE SCALE GENOMIC DNA]</scope>
    <source>
        <strain evidence="2 3">LC6</strain>
    </source>
</reference>
<proteinExistence type="predicted"/>
<organism evidence="2 3">
    <name type="scientific">Bifidobacterium colobi</name>
    <dbReference type="NCBI Taxonomy" id="2809026"/>
    <lineage>
        <taxon>Bacteria</taxon>
        <taxon>Bacillati</taxon>
        <taxon>Actinomycetota</taxon>
        <taxon>Actinomycetes</taxon>
        <taxon>Bifidobacteriales</taxon>
        <taxon>Bifidobacteriaceae</taxon>
        <taxon>Bifidobacterium</taxon>
    </lineage>
</organism>
<gene>
    <name evidence="2" type="ORF">JS530_09885</name>
</gene>
<sequence length="78" mass="8432">MTAPPNPPIPLTPQVACSPDTDADVLWYIAQHVPELRRWVVANPTADAALLEYISQSGGPGVRQALEILLESLEAEAR</sequence>
<evidence type="ECO:0000313" key="3">
    <source>
        <dbReference type="Proteomes" id="UP000711736"/>
    </source>
</evidence>